<comment type="caution">
    <text evidence="1">The sequence shown here is derived from an EMBL/GenBank/DDBJ whole genome shotgun (WGS) entry which is preliminary data.</text>
</comment>
<organism evidence="1 2">
    <name type="scientific">Paenibacillus septentrionalis</name>
    <dbReference type="NCBI Taxonomy" id="429342"/>
    <lineage>
        <taxon>Bacteria</taxon>
        <taxon>Bacillati</taxon>
        <taxon>Bacillota</taxon>
        <taxon>Bacilli</taxon>
        <taxon>Bacillales</taxon>
        <taxon>Paenibacillaceae</taxon>
        <taxon>Paenibacillus</taxon>
    </lineage>
</organism>
<gene>
    <name evidence="1" type="ORF">ACFP56_04905</name>
</gene>
<dbReference type="Proteomes" id="UP001596233">
    <property type="component" value="Unassembled WGS sequence"/>
</dbReference>
<evidence type="ECO:0000313" key="1">
    <source>
        <dbReference type="EMBL" id="MFC6331954.1"/>
    </source>
</evidence>
<reference evidence="2" key="1">
    <citation type="journal article" date="2019" name="Int. J. Syst. Evol. Microbiol.">
        <title>The Global Catalogue of Microorganisms (GCM) 10K type strain sequencing project: providing services to taxonomists for standard genome sequencing and annotation.</title>
        <authorList>
            <consortium name="The Broad Institute Genomics Platform"/>
            <consortium name="The Broad Institute Genome Sequencing Center for Infectious Disease"/>
            <person name="Wu L."/>
            <person name="Ma J."/>
        </authorList>
    </citation>
    <scope>NUCLEOTIDE SEQUENCE [LARGE SCALE GENOMIC DNA]</scope>
    <source>
        <strain evidence="2">PCU 280</strain>
    </source>
</reference>
<dbReference type="EMBL" id="JBHSTE010000002">
    <property type="protein sequence ID" value="MFC6331954.1"/>
    <property type="molecule type" value="Genomic_DNA"/>
</dbReference>
<sequence>MATLNKAKRRKKAFEKIIAMVDNASHALVIHYSCESFYNIPNGRTPRITSIAVRYLATGQTKSFSIHKVAELQNVPFEDIEKEYNSLEKEMLSDFYNFVKNHKSFDWIHWNMRDINYGFEAIDHRYSVLGGVPEQISDEKKVDLSRYLVDIFGLRYIVDRQQQVGHFL</sequence>
<accession>A0ABW1V0F5</accession>
<keyword evidence="2" id="KW-1185">Reference proteome</keyword>
<proteinExistence type="predicted"/>
<protein>
    <submittedName>
        <fullName evidence="1">Uncharacterized protein</fullName>
    </submittedName>
</protein>
<dbReference type="RefSeq" id="WP_379231811.1">
    <property type="nucleotide sequence ID" value="NZ_JBHSTE010000002.1"/>
</dbReference>
<evidence type="ECO:0000313" key="2">
    <source>
        <dbReference type="Proteomes" id="UP001596233"/>
    </source>
</evidence>
<name>A0ABW1V0F5_9BACL</name>